<keyword evidence="1" id="KW-0812">Transmembrane</keyword>
<accession>A0A6J6S8T7</accession>
<evidence type="ECO:0000256" key="1">
    <source>
        <dbReference type="SAM" id="Phobius"/>
    </source>
</evidence>
<protein>
    <submittedName>
        <fullName evidence="2">Unannotated protein</fullName>
    </submittedName>
</protein>
<reference evidence="2" key="1">
    <citation type="submission" date="2020-05" db="EMBL/GenBank/DDBJ databases">
        <authorList>
            <person name="Chiriac C."/>
            <person name="Salcher M."/>
            <person name="Ghai R."/>
            <person name="Kavagutti S V."/>
        </authorList>
    </citation>
    <scope>NUCLEOTIDE SEQUENCE</scope>
</reference>
<dbReference type="AlphaFoldDB" id="A0A6J6S8T7"/>
<keyword evidence="1" id="KW-0472">Membrane</keyword>
<dbReference type="EMBL" id="CAEZYW010000017">
    <property type="protein sequence ID" value="CAB4731256.1"/>
    <property type="molecule type" value="Genomic_DNA"/>
</dbReference>
<organism evidence="2">
    <name type="scientific">freshwater metagenome</name>
    <dbReference type="NCBI Taxonomy" id="449393"/>
    <lineage>
        <taxon>unclassified sequences</taxon>
        <taxon>metagenomes</taxon>
        <taxon>ecological metagenomes</taxon>
    </lineage>
</organism>
<proteinExistence type="predicted"/>
<keyword evidence="1" id="KW-1133">Transmembrane helix</keyword>
<feature type="transmembrane region" description="Helical" evidence="1">
    <location>
        <begin position="6"/>
        <end position="29"/>
    </location>
</feature>
<name>A0A6J6S8T7_9ZZZZ</name>
<evidence type="ECO:0000313" key="2">
    <source>
        <dbReference type="EMBL" id="CAB4731256.1"/>
    </source>
</evidence>
<gene>
    <name evidence="2" type="ORF">UFOPK2786_00197</name>
</gene>
<sequence>MVDSVYTGLLVASLAIAGLVSFFVVFRMFKSGV</sequence>